<evidence type="ECO:0000256" key="1">
    <source>
        <dbReference type="SAM" id="Coils"/>
    </source>
</evidence>
<dbReference type="Proteomes" id="UP001142078">
    <property type="component" value="Unassembled WGS sequence"/>
</dbReference>
<comment type="caution">
    <text evidence="2">The sequence shown here is derived from an EMBL/GenBank/DDBJ whole genome shotgun (WGS) entry which is preliminary data.</text>
</comment>
<proteinExistence type="predicted"/>
<protein>
    <submittedName>
        <fullName evidence="2">Uncharacterized protein</fullName>
    </submittedName>
</protein>
<dbReference type="RefSeq" id="WP_257490186.1">
    <property type="nucleotide sequence ID" value="NZ_JANJZL010000002.1"/>
</dbReference>
<keyword evidence="3" id="KW-1185">Reference proteome</keyword>
<accession>A0A9X2S4F6</accession>
<organism evidence="2 3">
    <name type="scientific">Anaerosalibacter massiliensis</name>
    <dbReference type="NCBI Taxonomy" id="1347392"/>
    <lineage>
        <taxon>Bacteria</taxon>
        <taxon>Bacillati</taxon>
        <taxon>Bacillota</taxon>
        <taxon>Tissierellia</taxon>
        <taxon>Tissierellales</taxon>
        <taxon>Sporanaerobacteraceae</taxon>
        <taxon>Anaerosalibacter</taxon>
    </lineage>
</organism>
<dbReference type="AlphaFoldDB" id="A0A9X2S4F6"/>
<reference evidence="2" key="1">
    <citation type="submission" date="2022-07" db="EMBL/GenBank/DDBJ databases">
        <title>Enhanced cultured diversity of the mouse gut microbiota enables custom-made synthetic communities.</title>
        <authorList>
            <person name="Afrizal A."/>
        </authorList>
    </citation>
    <scope>NUCLEOTIDE SEQUENCE</scope>
    <source>
        <strain evidence="2">DSM 29482</strain>
    </source>
</reference>
<evidence type="ECO:0000313" key="3">
    <source>
        <dbReference type="Proteomes" id="UP001142078"/>
    </source>
</evidence>
<keyword evidence="1" id="KW-0175">Coiled coil</keyword>
<dbReference type="EMBL" id="JANJZL010000002">
    <property type="protein sequence ID" value="MCR2043214.1"/>
    <property type="molecule type" value="Genomic_DNA"/>
</dbReference>
<feature type="coiled-coil region" evidence="1">
    <location>
        <begin position="3"/>
        <end position="44"/>
    </location>
</feature>
<gene>
    <name evidence="2" type="ORF">NSA23_03685</name>
</gene>
<sequence>MYKEEIKLEIKKLRQELEDNEAEYEDIQDEIESLAYQIDCLESDKYRLENIGYDIENKIEELEKQLASKRFDELDNELTRDKFRDSFIKASYFCAIDEERETLNHVKIEEERLIATDGCRGIIVKCDEIPEGLKNTFVKWDIRQDFNENAKLKGWQTINLDEVIKNGKSNTVFKIEVDEFIESLYFQTIKSSSPLLDEAVILKAYGRKVAFNKRYVDEMLKVFEGKYLKVYWPKSSLNPLIVENGGQQVILLPIRIPELVEGEKDD</sequence>
<name>A0A9X2S4F6_9FIRM</name>
<evidence type="ECO:0000313" key="2">
    <source>
        <dbReference type="EMBL" id="MCR2043214.1"/>
    </source>
</evidence>